<dbReference type="AlphaFoldDB" id="A0A6J4N7N1"/>
<evidence type="ECO:0000256" key="1">
    <source>
        <dbReference type="ARBA" id="ARBA00010996"/>
    </source>
</evidence>
<dbReference type="SUPFAM" id="SSF52833">
    <property type="entry name" value="Thioredoxin-like"/>
    <property type="match status" value="1"/>
</dbReference>
<dbReference type="Gene3D" id="3.40.30.10">
    <property type="entry name" value="Glutaredoxin"/>
    <property type="match status" value="1"/>
</dbReference>
<keyword evidence="3" id="KW-1015">Disulfide bond</keyword>
<dbReference type="GO" id="GO:0046872">
    <property type="term" value="F:metal ion binding"/>
    <property type="evidence" value="ECO:0007669"/>
    <property type="project" value="UniProtKB-KW"/>
</dbReference>
<dbReference type="PANTHER" id="PTHR12151:SF25">
    <property type="entry name" value="LINALOOL DEHYDRATASE_ISOMERASE DOMAIN-CONTAINING PROTEIN"/>
    <property type="match status" value="1"/>
</dbReference>
<accession>A0A6J4N7N1</accession>
<reference evidence="4" key="1">
    <citation type="submission" date="2020-02" db="EMBL/GenBank/DDBJ databases">
        <authorList>
            <person name="Meier V. D."/>
        </authorList>
    </citation>
    <scope>NUCLEOTIDE SEQUENCE</scope>
    <source>
        <strain evidence="4">AVDCRST_MAG32</strain>
    </source>
</reference>
<feature type="disulfide bond" description="Redox-active" evidence="3">
    <location>
        <begin position="90"/>
        <end position="94"/>
    </location>
</feature>
<protein>
    <submittedName>
        <fullName evidence="4">Cytochrome oxidase biogenesis protein Sco1/SenC/PrrC, thiol-disulfide reductase involved in Cu(I) insertion into CoxII Cu(A) center</fullName>
    </submittedName>
</protein>
<dbReference type="PANTHER" id="PTHR12151">
    <property type="entry name" value="ELECTRON TRANSPORT PROTIN SCO1/SENC FAMILY MEMBER"/>
    <property type="match status" value="1"/>
</dbReference>
<evidence type="ECO:0000256" key="2">
    <source>
        <dbReference type="PIRSR" id="PIRSR603782-1"/>
    </source>
</evidence>
<dbReference type="EMBL" id="CADCUM010000055">
    <property type="protein sequence ID" value="CAA9375348.1"/>
    <property type="molecule type" value="Genomic_DNA"/>
</dbReference>
<evidence type="ECO:0000256" key="3">
    <source>
        <dbReference type="PIRSR" id="PIRSR603782-2"/>
    </source>
</evidence>
<feature type="binding site" evidence="2">
    <location>
        <position position="180"/>
    </location>
    <ligand>
        <name>Cu cation</name>
        <dbReference type="ChEBI" id="CHEBI:23378"/>
    </ligand>
</feature>
<evidence type="ECO:0000313" key="4">
    <source>
        <dbReference type="EMBL" id="CAA9375348.1"/>
    </source>
</evidence>
<keyword evidence="2" id="KW-0186">Copper</keyword>
<dbReference type="InterPro" id="IPR003782">
    <property type="entry name" value="SCO1/SenC"/>
</dbReference>
<organism evidence="4">
    <name type="scientific">uncultured Nocardioides sp</name>
    <dbReference type="NCBI Taxonomy" id="198441"/>
    <lineage>
        <taxon>Bacteria</taxon>
        <taxon>Bacillati</taxon>
        <taxon>Actinomycetota</taxon>
        <taxon>Actinomycetes</taxon>
        <taxon>Propionibacteriales</taxon>
        <taxon>Nocardioidaceae</taxon>
        <taxon>Nocardioides</taxon>
        <taxon>environmental samples</taxon>
    </lineage>
</organism>
<keyword evidence="2" id="KW-0479">Metal-binding</keyword>
<name>A0A6J4N7N1_9ACTN</name>
<sequence length="225" mass="23633">MRLPTGRLWLLRLLLVVVTAAVTLTVMQLLDSPVADVQRPADPDGLTGTVLPAPYTLRDATLTTTSGASLDLHDGLEAPVTLLFFGYTNCDDVCSTVLSNITSAKARLTDEQAAAVDTWFVTTDPVRDDPATVGAYLERFDPEFTGLTGPLDALMATASSVHVAMQAGRKLPSGGYEVVHGTPVLAVLPDGSVPVVWTEDTSAAELAADLDEVLTDGVPQLEAAS</sequence>
<proteinExistence type="inferred from homology"/>
<comment type="similarity">
    <text evidence="1">Belongs to the SCO1/2 family.</text>
</comment>
<dbReference type="CDD" id="cd02968">
    <property type="entry name" value="SCO"/>
    <property type="match status" value="1"/>
</dbReference>
<dbReference type="InterPro" id="IPR036249">
    <property type="entry name" value="Thioredoxin-like_sf"/>
</dbReference>
<feature type="binding site" evidence="2">
    <location>
        <position position="94"/>
    </location>
    <ligand>
        <name>Cu cation</name>
        <dbReference type="ChEBI" id="CHEBI:23378"/>
    </ligand>
</feature>
<dbReference type="Pfam" id="PF02630">
    <property type="entry name" value="SCO1-SenC"/>
    <property type="match status" value="1"/>
</dbReference>
<feature type="binding site" evidence="2">
    <location>
        <position position="90"/>
    </location>
    <ligand>
        <name>Cu cation</name>
        <dbReference type="ChEBI" id="CHEBI:23378"/>
    </ligand>
</feature>
<gene>
    <name evidence="4" type="ORF">AVDCRST_MAG32-1131</name>
</gene>